<reference evidence="1 2" key="1">
    <citation type="submission" date="2019-03" db="EMBL/GenBank/DDBJ databases">
        <title>Complete Genome Sequence of Paraburkholderia dipogonis ICMP 19430T, a Nitrogen-fixing Symbiont of the South African Invasive Legume Dipogon lignosus in New Zealand.</title>
        <authorList>
            <person name="De Meyer S.E."/>
        </authorList>
    </citation>
    <scope>NUCLEOTIDE SEQUENCE [LARGE SCALE GENOMIC DNA]</scope>
    <source>
        <strain evidence="1 2">ICMP 19430</strain>
    </source>
</reference>
<evidence type="ECO:0008006" key="3">
    <source>
        <dbReference type="Google" id="ProtNLM"/>
    </source>
</evidence>
<name>A0A4Y8MJJ7_9BURK</name>
<dbReference type="AlphaFoldDB" id="A0A4Y8MJJ7"/>
<sequence>MNFRSTFCQTDECDDCVSPITGRKLKINRSTTKVLVDPAKVSEVPAIAAEWIEAVRSPDVKLKFPHREISAAIRAFSRIESVDDFAQKLDTLMDVGTACEKRPGQKNHIYGWLLRLWSHGVIAIPRDFPFKTKTSLNPNEFMTRGFQWLGDIQNAYGGKNRASVVATLFRVAGRTLGVVEPGDITPETIARVEGAEVRRALAFMVSPLLLVQRDIYGAKVTHSRLSWGLGRAKRKTGIDRTFAWAIQDDPTLSVWQGTFTDWPGDQRQGLALRTHMAERALQYLVDNPHLPRTVEAYCSRKTPINPWWAEWADSQVWAVSSRRNYTNYLADFFDWYLTTALTSEDDFGWPVLSPAHYNPITRLSSRAQQAETHREALPLRYLHELMRIIADDDYAWPKTIRGDYFMWKDPMTGEFSRQWNPVRAYAILIKLMLPLRTYQVRMLDSGEADSERLTGKVWTSNGGPFTPKRGRKTRVRRGFLRKFSDSVMGREFTGFFINTNKTADAGKDQNDRGYEIPWQHDDVIRIAAELREWQEKFNPLIGPLPWQAIHDRTVLRSYTPEMLRMREPACFLFRDPSSVYPSEPVLDSRLQVFWAQLLRELESRVQSRGDRLANGEVIRFVTPQSGANCRANYDLHTLRVSLITAYATEGGVPIQILSKCVAGHATILMTLYYNKPGPAHVTEVLAEAQRKIQQDESTNFLRFLQNEEVRTASPLVIANDVAGKSALERSAPGSWVVGDIGICPVGGSLCHQGRPRSPKGGDRQNYSPVPGGSKNCAQCRFFITGPAFLPGLVARFNAAGVSLTTTAERLRQHEDQIVQLESATFDGQSQEHSGQIGLAYERRDRVLDEIDAIAHTWHALYRLVERCKAAMNAENTSEDGKLALVLSGGIADLRAALAECTEFELYDAVCQRANVYPNENVLVSNLRRGRLLDALLSRNARAAVFASLSETEALAVGNQFVELLMARVGRADTNALIEGRLLLDELGMTDDVDRLLPKSAATPAQLLELRKRA</sequence>
<proteinExistence type="predicted"/>
<evidence type="ECO:0000313" key="1">
    <source>
        <dbReference type="EMBL" id="TFE37646.1"/>
    </source>
</evidence>
<accession>A0A4Y8MJJ7</accession>
<evidence type="ECO:0000313" key="2">
    <source>
        <dbReference type="Proteomes" id="UP000297385"/>
    </source>
</evidence>
<dbReference type="EMBL" id="SNVI01000005">
    <property type="protein sequence ID" value="TFE37646.1"/>
    <property type="molecule type" value="Genomic_DNA"/>
</dbReference>
<dbReference type="Proteomes" id="UP000297385">
    <property type="component" value="Unassembled WGS sequence"/>
</dbReference>
<organism evidence="1 2">
    <name type="scientific">Paraburkholderia dipogonis</name>
    <dbReference type="NCBI Taxonomy" id="1211383"/>
    <lineage>
        <taxon>Bacteria</taxon>
        <taxon>Pseudomonadati</taxon>
        <taxon>Pseudomonadota</taxon>
        <taxon>Betaproteobacteria</taxon>
        <taxon>Burkholderiales</taxon>
        <taxon>Burkholderiaceae</taxon>
        <taxon>Paraburkholderia</taxon>
    </lineage>
</organism>
<dbReference type="Pfam" id="PF13009">
    <property type="entry name" value="Integrase_2"/>
    <property type="match status" value="1"/>
</dbReference>
<dbReference type="RefSeq" id="WP_134466168.1">
    <property type="nucleotide sequence ID" value="NZ_JBHMFL010000152.1"/>
</dbReference>
<gene>
    <name evidence="1" type="ORF">E2553_40265</name>
</gene>
<dbReference type="InterPro" id="IPR024965">
    <property type="entry name" value="Putative_integrase"/>
</dbReference>
<comment type="caution">
    <text evidence="1">The sequence shown here is derived from an EMBL/GenBank/DDBJ whole genome shotgun (WGS) entry which is preliminary data.</text>
</comment>
<dbReference type="GeneID" id="97309482"/>
<protein>
    <recommendedName>
        <fullName evidence="3">Integrase</fullName>
    </recommendedName>
</protein>